<comment type="caution">
    <text evidence="1">The sequence shown here is derived from an EMBL/GenBank/DDBJ whole genome shotgun (WGS) entry which is preliminary data.</text>
</comment>
<keyword evidence="2" id="KW-1185">Reference proteome</keyword>
<dbReference type="Proteomes" id="UP000436088">
    <property type="component" value="Unassembled WGS sequence"/>
</dbReference>
<evidence type="ECO:0000313" key="2">
    <source>
        <dbReference type="Proteomes" id="UP000436088"/>
    </source>
</evidence>
<accession>A0A6A2WYT9</accession>
<name>A0A6A2WYT9_HIBSY</name>
<reference evidence="1" key="1">
    <citation type="submission" date="2019-09" db="EMBL/GenBank/DDBJ databases">
        <title>Draft genome information of white flower Hibiscus syriacus.</title>
        <authorList>
            <person name="Kim Y.-M."/>
        </authorList>
    </citation>
    <scope>NUCLEOTIDE SEQUENCE [LARGE SCALE GENOMIC DNA]</scope>
    <source>
        <strain evidence="1">YM2019G1</strain>
    </source>
</reference>
<dbReference type="PANTHER" id="PTHR21529:SF4">
    <property type="entry name" value="TPR AND ANKYRIN REPEAT-CONTAINING PROTEIN 1"/>
    <property type="match status" value="1"/>
</dbReference>
<protein>
    <submittedName>
        <fullName evidence="1">Uncharacterized protein</fullName>
    </submittedName>
</protein>
<gene>
    <name evidence="1" type="ORF">F3Y22_tig00112428pilonHSYRG00060</name>
</gene>
<dbReference type="EMBL" id="VEPZ02001578">
    <property type="protein sequence ID" value="KAE8667273.1"/>
    <property type="molecule type" value="Genomic_DNA"/>
</dbReference>
<evidence type="ECO:0000313" key="1">
    <source>
        <dbReference type="EMBL" id="KAE8667273.1"/>
    </source>
</evidence>
<organism evidence="1 2">
    <name type="scientific">Hibiscus syriacus</name>
    <name type="common">Rose of Sharon</name>
    <dbReference type="NCBI Taxonomy" id="106335"/>
    <lineage>
        <taxon>Eukaryota</taxon>
        <taxon>Viridiplantae</taxon>
        <taxon>Streptophyta</taxon>
        <taxon>Embryophyta</taxon>
        <taxon>Tracheophyta</taxon>
        <taxon>Spermatophyta</taxon>
        <taxon>Magnoliopsida</taxon>
        <taxon>eudicotyledons</taxon>
        <taxon>Gunneridae</taxon>
        <taxon>Pentapetalae</taxon>
        <taxon>rosids</taxon>
        <taxon>malvids</taxon>
        <taxon>Malvales</taxon>
        <taxon>Malvaceae</taxon>
        <taxon>Malvoideae</taxon>
        <taxon>Hibiscus</taxon>
    </lineage>
</organism>
<dbReference type="PANTHER" id="PTHR21529">
    <property type="entry name" value="MAMMARY TURMOR VIRUS RECEPTOR HOMOLOG 1, 2 MTVR1, 2"/>
    <property type="match status" value="1"/>
</dbReference>
<dbReference type="AlphaFoldDB" id="A0A6A2WYT9"/>
<sequence length="190" mass="21594">MLLSSFNGYFLTTKTTFVEWFIYKDGRPISTSSSVGINQKSLEYTLNFVIDKVQKMLHCYVEAIDWIDKSCINAEEYNPSLLVLRSIIVVSLLHLNFGKGLDLLVDLLVHEHITGLLPSEFCDAVWRYSLNFDINVLAYAFKKIGNPLAIVSIKGNCPKSECRDAIFVDMKLNPCREEILRMLFPKTGSS</sequence>
<proteinExistence type="predicted"/>
<dbReference type="InterPro" id="IPR039904">
    <property type="entry name" value="TRANK1"/>
</dbReference>